<comment type="caution">
    <text evidence="1">The sequence shown here is derived from an EMBL/GenBank/DDBJ whole genome shotgun (WGS) entry which is preliminary data.</text>
</comment>
<dbReference type="Proteomes" id="UP001148838">
    <property type="component" value="Unassembled WGS sequence"/>
</dbReference>
<accession>A0ABQ8SXP0</accession>
<proteinExistence type="predicted"/>
<organism evidence="1 2">
    <name type="scientific">Periplaneta americana</name>
    <name type="common">American cockroach</name>
    <name type="synonym">Blatta americana</name>
    <dbReference type="NCBI Taxonomy" id="6978"/>
    <lineage>
        <taxon>Eukaryota</taxon>
        <taxon>Metazoa</taxon>
        <taxon>Ecdysozoa</taxon>
        <taxon>Arthropoda</taxon>
        <taxon>Hexapoda</taxon>
        <taxon>Insecta</taxon>
        <taxon>Pterygota</taxon>
        <taxon>Neoptera</taxon>
        <taxon>Polyneoptera</taxon>
        <taxon>Dictyoptera</taxon>
        <taxon>Blattodea</taxon>
        <taxon>Blattoidea</taxon>
        <taxon>Blattidae</taxon>
        <taxon>Blattinae</taxon>
        <taxon>Periplaneta</taxon>
    </lineage>
</organism>
<name>A0ABQ8SXP0_PERAM</name>
<sequence>MLYRLSYPINYTRHRHDGIAQSYVPCEQRLQMWFMHDGTPAHFFRNEREHLTLTFQDRWIDWTDQRMTALAKNRTKELGISEILKVGVWNVRSIANKELELEKELDSMKVDIAVIPETKKKLKGSTELEKYVPERAKQGLNHVADDDDDDDDDDDELLCEEAWLESSDSRRTAGTTVNTFLLFAARSCTWRLTLGKTRRSEARADNKLKWEMFAAFFRRASFYTMDMELEVEDVDVEVGFRTLFSTMDSIYVETVGDTD</sequence>
<dbReference type="EMBL" id="JAJSOF020000019">
    <property type="protein sequence ID" value="KAJ4438470.1"/>
    <property type="molecule type" value="Genomic_DNA"/>
</dbReference>
<evidence type="ECO:0000313" key="1">
    <source>
        <dbReference type="EMBL" id="KAJ4438470.1"/>
    </source>
</evidence>
<reference evidence="1 2" key="1">
    <citation type="journal article" date="2022" name="Allergy">
        <title>Genome assembly and annotation of Periplaneta americana reveal a comprehensive cockroach allergen profile.</title>
        <authorList>
            <person name="Wang L."/>
            <person name="Xiong Q."/>
            <person name="Saelim N."/>
            <person name="Wang L."/>
            <person name="Nong W."/>
            <person name="Wan A.T."/>
            <person name="Shi M."/>
            <person name="Liu X."/>
            <person name="Cao Q."/>
            <person name="Hui J.H.L."/>
            <person name="Sookrung N."/>
            <person name="Leung T.F."/>
            <person name="Tungtrongchitr A."/>
            <person name="Tsui S.K.W."/>
        </authorList>
    </citation>
    <scope>NUCLEOTIDE SEQUENCE [LARGE SCALE GENOMIC DNA]</scope>
    <source>
        <strain evidence="1">PWHHKU_190912</strain>
    </source>
</reference>
<keyword evidence="2" id="KW-1185">Reference proteome</keyword>
<evidence type="ECO:0000313" key="2">
    <source>
        <dbReference type="Proteomes" id="UP001148838"/>
    </source>
</evidence>
<gene>
    <name evidence="1" type="ORF">ANN_14415</name>
</gene>
<protein>
    <submittedName>
        <fullName evidence="1">Uncharacterized protein</fullName>
    </submittedName>
</protein>